<evidence type="ECO:0000313" key="4">
    <source>
        <dbReference type="Proteomes" id="UP001212997"/>
    </source>
</evidence>
<feature type="compositionally biased region" description="Pro residues" evidence="1">
    <location>
        <begin position="527"/>
        <end position="548"/>
    </location>
</feature>
<dbReference type="PROSITE" id="PS50181">
    <property type="entry name" value="FBOX"/>
    <property type="match status" value="1"/>
</dbReference>
<feature type="compositionally biased region" description="Polar residues" evidence="1">
    <location>
        <begin position="644"/>
        <end position="661"/>
    </location>
</feature>
<feature type="region of interest" description="Disordered" evidence="1">
    <location>
        <begin position="152"/>
        <end position="175"/>
    </location>
</feature>
<keyword evidence="4" id="KW-1185">Reference proteome</keyword>
<reference evidence="3" key="1">
    <citation type="submission" date="2022-07" db="EMBL/GenBank/DDBJ databases">
        <title>Genome Sequence of Physisporinus lineatus.</title>
        <authorList>
            <person name="Buettner E."/>
        </authorList>
    </citation>
    <scope>NUCLEOTIDE SEQUENCE</scope>
    <source>
        <strain evidence="3">VT162</strain>
    </source>
</reference>
<dbReference type="EMBL" id="JANAWD010000033">
    <property type="protein sequence ID" value="KAJ3490096.1"/>
    <property type="molecule type" value="Genomic_DNA"/>
</dbReference>
<evidence type="ECO:0000259" key="2">
    <source>
        <dbReference type="PROSITE" id="PS50181"/>
    </source>
</evidence>
<dbReference type="AlphaFoldDB" id="A0AAD5YI62"/>
<feature type="region of interest" description="Disordered" evidence="1">
    <location>
        <begin position="642"/>
        <end position="661"/>
    </location>
</feature>
<feature type="compositionally biased region" description="Pro residues" evidence="1">
    <location>
        <begin position="97"/>
        <end position="110"/>
    </location>
</feature>
<protein>
    <recommendedName>
        <fullName evidence="2">F-box domain-containing protein</fullName>
    </recommendedName>
</protein>
<feature type="region of interest" description="Disordered" evidence="1">
    <location>
        <begin position="1"/>
        <end position="111"/>
    </location>
</feature>
<organism evidence="3 4">
    <name type="scientific">Meripilus lineatus</name>
    <dbReference type="NCBI Taxonomy" id="2056292"/>
    <lineage>
        <taxon>Eukaryota</taxon>
        <taxon>Fungi</taxon>
        <taxon>Dikarya</taxon>
        <taxon>Basidiomycota</taxon>
        <taxon>Agaricomycotina</taxon>
        <taxon>Agaricomycetes</taxon>
        <taxon>Polyporales</taxon>
        <taxon>Meripilaceae</taxon>
        <taxon>Meripilus</taxon>
    </lineage>
</organism>
<feature type="compositionally biased region" description="Basic and acidic residues" evidence="1">
    <location>
        <begin position="156"/>
        <end position="168"/>
    </location>
</feature>
<feature type="compositionally biased region" description="Low complexity" evidence="1">
    <location>
        <begin position="27"/>
        <end position="50"/>
    </location>
</feature>
<feature type="compositionally biased region" description="Low complexity" evidence="1">
    <location>
        <begin position="78"/>
        <end position="96"/>
    </location>
</feature>
<accession>A0AAD5YI62</accession>
<gene>
    <name evidence="3" type="ORF">NLI96_g1658</name>
</gene>
<feature type="region of interest" description="Disordered" evidence="1">
    <location>
        <begin position="525"/>
        <end position="550"/>
    </location>
</feature>
<evidence type="ECO:0000256" key="1">
    <source>
        <dbReference type="SAM" id="MobiDB-lite"/>
    </source>
</evidence>
<comment type="caution">
    <text evidence="3">The sequence shown here is derived from an EMBL/GenBank/DDBJ whole genome shotgun (WGS) entry which is preliminary data.</text>
</comment>
<feature type="compositionally biased region" description="Pro residues" evidence="1">
    <location>
        <begin position="51"/>
        <end position="67"/>
    </location>
</feature>
<dbReference type="InterPro" id="IPR001810">
    <property type="entry name" value="F-box_dom"/>
</dbReference>
<name>A0AAD5YI62_9APHY</name>
<dbReference type="Proteomes" id="UP001212997">
    <property type="component" value="Unassembled WGS sequence"/>
</dbReference>
<evidence type="ECO:0000313" key="3">
    <source>
        <dbReference type="EMBL" id="KAJ3490096.1"/>
    </source>
</evidence>
<proteinExistence type="predicted"/>
<sequence>MSFVGRRGSRRPVDDEDDATKAAQKASSGFRSRLSSLSPFTSSSKRTPNLSGPPPPLPTLPSLPTSPPLSEGINGYISKASSSYASSQHSRSVRSASPPPNGDLQPPVPVPRRASALTYRGTSPPPNRDMRNIHREAQIRPHAPIEVVLSASTPELRNEGSPRWDQLSRSDATSELSLPPSLDLSLIPSELLGDVFAHSSRHELTRLARVCKAFISPARDALYGELDLRNVREGYRVEKCVTLLASRRDIAGFVRSFACRTVPGMKGNDPSNHLSTVTFAIALSNMSQLETLILPRFSAHLLFHTSFRLEHFTMLSEDLTDDECRDMLNWLMNQPSITSLSLPNLAMKSFVFYSGNSGANTPDTSHMSSDGSSIYSHSTSIHSQFSQQDLSNPSTFLLSPNLLPQLSHFYGPVSLANALVPGRPVKSVALHVYHSLHDLLRPSTVIRSLNRSDLQITRLSLVASPKHRVDVRTFERMLISMGRELGAFLEAIEVEWVLEDEFLYKNIMTVLPRFRVLRTLRLHRRSPPPPPSSPPPSFPLPSSSPPSSPSTLIAKSRVFTITPPESPKASIRNRPVGRRLSLDMPLSRVHERAHLVAWTKQCPSLRIVVFLSGAEWKITRPPGENGAALFTYLGADETIPPIRSQYSRNSQQRTGASRLSK</sequence>
<feature type="domain" description="F-box" evidence="2">
    <location>
        <begin position="181"/>
        <end position="226"/>
    </location>
</feature>